<reference evidence="1" key="1">
    <citation type="submission" date="2015-08" db="EMBL/GenBank/DDBJ databases">
        <authorList>
            <person name="Babu N.S."/>
            <person name="Beckwith C.J."/>
            <person name="Beseler K.G."/>
            <person name="Brison A."/>
            <person name="Carone J.V."/>
            <person name="Caskin T.P."/>
            <person name="Diamond M."/>
            <person name="Durham M.E."/>
            <person name="Foxe J.M."/>
            <person name="Go M."/>
            <person name="Henderson B.A."/>
            <person name="Jones I.B."/>
            <person name="McGettigan J.A."/>
            <person name="Micheletti S.J."/>
            <person name="Nasrallah M.E."/>
            <person name="Ortiz D."/>
            <person name="Piller C.R."/>
            <person name="Privatt S.R."/>
            <person name="Schneider S.L."/>
            <person name="Sharp S."/>
            <person name="Smith T.C."/>
            <person name="Stanton J.D."/>
            <person name="Ullery H.E."/>
            <person name="Wilson R.J."/>
            <person name="Serrano M.G."/>
            <person name="Buck G."/>
            <person name="Lee V."/>
            <person name="Wang Y."/>
            <person name="Carvalho R."/>
            <person name="Voegtly L."/>
            <person name="Shi R."/>
            <person name="Duckworth R."/>
            <person name="Johnson A."/>
            <person name="Loviza R."/>
            <person name="Walstead R."/>
            <person name="Shah Z."/>
            <person name="Kiflezghi M."/>
            <person name="Wade K."/>
            <person name="Ball S.L."/>
            <person name="Bradley K.W."/>
            <person name="Asai D.J."/>
            <person name="Bowman C.A."/>
            <person name="Russell D.A."/>
            <person name="Pope W.H."/>
            <person name="Jacobs-Sera D."/>
            <person name="Hendrix R.W."/>
            <person name="Hatfull G.F."/>
        </authorList>
    </citation>
    <scope>NUCLEOTIDE SEQUENCE</scope>
</reference>
<dbReference type="InterPro" id="IPR005543">
    <property type="entry name" value="PASTA_dom"/>
</dbReference>
<gene>
    <name evidence="1" type="ORF">NOCA2220002</name>
</gene>
<protein>
    <recommendedName>
        <fullName evidence="2">PASTA domain-containing protein</fullName>
    </recommendedName>
</protein>
<dbReference type="Gene3D" id="3.30.10.20">
    <property type="match status" value="1"/>
</dbReference>
<organism evidence="1">
    <name type="scientific">metagenome</name>
    <dbReference type="NCBI Taxonomy" id="256318"/>
    <lineage>
        <taxon>unclassified sequences</taxon>
        <taxon>metagenomes</taxon>
    </lineage>
</organism>
<dbReference type="EMBL" id="CZKA01000015">
    <property type="protein sequence ID" value="CUR54811.1"/>
    <property type="molecule type" value="Genomic_DNA"/>
</dbReference>
<evidence type="ECO:0008006" key="2">
    <source>
        <dbReference type="Google" id="ProtNLM"/>
    </source>
</evidence>
<dbReference type="CDD" id="cd06577">
    <property type="entry name" value="PASTA_pknB"/>
    <property type="match status" value="1"/>
</dbReference>
<evidence type="ECO:0000313" key="1">
    <source>
        <dbReference type="EMBL" id="CUR54811.1"/>
    </source>
</evidence>
<accession>A0A2P2BYK3</accession>
<name>A0A2P2BYK3_9ZZZZ</name>
<dbReference type="AlphaFoldDB" id="A0A2P2BYK3"/>
<sequence>MEFDQYVAARRTTLVRATVLLGCPETEAPLVVNAVVARAAREIQRAENPDPDVYRALMSALAQRPGADPQALPIEDTSNAAGLAVRRDLAALEPLERAAVVLMHYADLTLRETSEATRAKPALVHEADHAACGRLEASTSDDARRRLEVAADTVEAQPSGLLTPAPPPLRWPWVAAAVCAVVVGAAVLLVTRPETDKPDASLDADQIPSLFAYDADGAKALLEQRGLTVTLELTQTCEPNGRALSTDPPTGARFEPGDDVVVYTAATGGTDCMAQYGARSDAWRFIDFANGRGPAPPFADRVYLISDGSVPEAITRAAAQDPSAWGGASALDEIRRVSSEVLHDDTRSYIIPTLTVAKVIPPTRTCGVDRPAEAGTRAVLRLTLRVASDPETRCPLTVDLYRSREGIDAVVLYTGRGPSQGELLSPPPWVKSPRG</sequence>
<proteinExistence type="predicted"/>